<dbReference type="Proteomes" id="UP001139981">
    <property type="component" value="Unassembled WGS sequence"/>
</dbReference>
<organism evidence="1 2">
    <name type="scientific">Coemansia aciculifera</name>
    <dbReference type="NCBI Taxonomy" id="417176"/>
    <lineage>
        <taxon>Eukaryota</taxon>
        <taxon>Fungi</taxon>
        <taxon>Fungi incertae sedis</taxon>
        <taxon>Zoopagomycota</taxon>
        <taxon>Kickxellomycotina</taxon>
        <taxon>Kickxellomycetes</taxon>
        <taxon>Kickxellales</taxon>
        <taxon>Kickxellaceae</taxon>
        <taxon>Coemansia</taxon>
    </lineage>
</organism>
<keyword evidence="2" id="KW-1185">Reference proteome</keyword>
<accession>A0ACC1LW13</accession>
<name>A0ACC1LW13_9FUNG</name>
<dbReference type="EMBL" id="JANBVB010002767">
    <property type="protein sequence ID" value="KAJ2882564.1"/>
    <property type="molecule type" value="Genomic_DNA"/>
</dbReference>
<reference evidence="1" key="1">
    <citation type="submission" date="2022-07" db="EMBL/GenBank/DDBJ databases">
        <title>Phylogenomic reconstructions and comparative analyses of Kickxellomycotina fungi.</title>
        <authorList>
            <person name="Reynolds N.K."/>
            <person name="Stajich J.E."/>
            <person name="Barry K."/>
            <person name="Grigoriev I.V."/>
            <person name="Crous P."/>
            <person name="Smith M.E."/>
        </authorList>
    </citation>
    <scope>NUCLEOTIDE SEQUENCE</scope>
    <source>
        <strain evidence="1">CBS 190363</strain>
    </source>
</reference>
<evidence type="ECO:0000313" key="2">
    <source>
        <dbReference type="Proteomes" id="UP001139981"/>
    </source>
</evidence>
<protein>
    <submittedName>
        <fullName evidence="1">Bud emergence protein 1</fullName>
    </submittedName>
</protein>
<feature type="non-terminal residue" evidence="1">
    <location>
        <position position="1"/>
    </location>
</feature>
<evidence type="ECO:0000313" key="1">
    <source>
        <dbReference type="EMBL" id="KAJ2882564.1"/>
    </source>
</evidence>
<proteinExistence type="predicted"/>
<gene>
    <name evidence="1" type="primary">BEM1_2</name>
    <name evidence="1" type="ORF">IWW38_005644</name>
</gene>
<comment type="caution">
    <text evidence="1">The sequence shown here is derived from an EMBL/GenBank/DDBJ whole genome shotgun (WGS) entry which is preliminary data.</text>
</comment>
<sequence>LQASENFPYFHVYEVASASVPTFICKDGAYLFRICIQFHSGDERNLYRGYEEFINCRNQLHELFPKETIPLKLARFSMHSSSMVYLNDVIAERRRSDIDEYVNSLLSMPDEVVNSAVVQRLFGSRIGLQLSRQSSVGRSLRRAGHPSQHLPSLSTDSTAEASFTPASASSSDTVVDDMHHHFDIKGFSATYAAKSMASGRRPSLAAPPMPAEPKMLTDDADVDTDAAAANTRRLMHKSSSATLSGKAAMVKVKIKLGNDMIALRLPSELTLRELRARIALKLGNEESAKAMSSSSQIMYHSPEGESTPLSDDHDWETALLVTNYKPVLTVVQ</sequence>